<dbReference type="InterPro" id="IPR001845">
    <property type="entry name" value="HTH_ArsR_DNA-bd_dom"/>
</dbReference>
<dbReference type="PRINTS" id="PR00778">
    <property type="entry name" value="HTHARSR"/>
</dbReference>
<dbReference type="InterPro" id="IPR036390">
    <property type="entry name" value="WH_DNA-bd_sf"/>
</dbReference>
<evidence type="ECO:0000259" key="4">
    <source>
        <dbReference type="PROSITE" id="PS50987"/>
    </source>
</evidence>
<protein>
    <submittedName>
        <fullName evidence="5">ArsR family transcriptional regulator</fullName>
    </submittedName>
</protein>
<dbReference type="PROSITE" id="PS50987">
    <property type="entry name" value="HTH_ARSR_2"/>
    <property type="match status" value="1"/>
</dbReference>
<evidence type="ECO:0000256" key="2">
    <source>
        <dbReference type="ARBA" id="ARBA00023125"/>
    </source>
</evidence>
<evidence type="ECO:0000256" key="1">
    <source>
        <dbReference type="ARBA" id="ARBA00023015"/>
    </source>
</evidence>
<dbReference type="AlphaFoldDB" id="A0A1M4WRF2"/>
<dbReference type="GO" id="GO:0003677">
    <property type="term" value="F:DNA binding"/>
    <property type="evidence" value="ECO:0007669"/>
    <property type="project" value="UniProtKB-KW"/>
</dbReference>
<dbReference type="SMART" id="SM00418">
    <property type="entry name" value="HTH_ARSR"/>
    <property type="match status" value="1"/>
</dbReference>
<dbReference type="SUPFAM" id="SSF46785">
    <property type="entry name" value="Winged helix' DNA-binding domain"/>
    <property type="match status" value="1"/>
</dbReference>
<accession>A0A1M4WRF2</accession>
<dbReference type="Pfam" id="PF01022">
    <property type="entry name" value="HTH_5"/>
    <property type="match status" value="1"/>
</dbReference>
<dbReference type="InterPro" id="IPR011991">
    <property type="entry name" value="ArsR-like_HTH"/>
</dbReference>
<keyword evidence="6" id="KW-1185">Reference proteome</keyword>
<dbReference type="InterPro" id="IPR051011">
    <property type="entry name" value="Metal_resp_trans_reg"/>
</dbReference>
<reference evidence="6" key="1">
    <citation type="submission" date="2016-11" db="EMBL/GenBank/DDBJ databases">
        <authorList>
            <person name="Varghese N."/>
            <person name="Submissions S."/>
        </authorList>
    </citation>
    <scope>NUCLEOTIDE SEQUENCE [LARGE SCALE GENOMIC DNA]</scope>
    <source>
        <strain evidence="6">DSM 19514</strain>
    </source>
</reference>
<dbReference type="RefSeq" id="WP_218587454.1">
    <property type="nucleotide sequence ID" value="NZ_FQUL01000028.1"/>
</dbReference>
<dbReference type="GO" id="GO:0003700">
    <property type="term" value="F:DNA-binding transcription factor activity"/>
    <property type="evidence" value="ECO:0007669"/>
    <property type="project" value="InterPro"/>
</dbReference>
<keyword evidence="3" id="KW-0804">Transcription</keyword>
<dbReference type="STRING" id="1121881.SAMN02745225_01762"/>
<dbReference type="NCBIfam" id="NF033788">
    <property type="entry name" value="HTH_metalloreg"/>
    <property type="match status" value="1"/>
</dbReference>
<proteinExistence type="predicted"/>
<dbReference type="PANTHER" id="PTHR43132:SF2">
    <property type="entry name" value="ARSENICAL RESISTANCE OPERON REPRESSOR ARSR-RELATED"/>
    <property type="match status" value="1"/>
</dbReference>
<gene>
    <name evidence="5" type="ORF">SAMN02745225_01762</name>
</gene>
<name>A0A1M4WRF2_9ACTN</name>
<dbReference type="PANTHER" id="PTHR43132">
    <property type="entry name" value="ARSENICAL RESISTANCE OPERON REPRESSOR ARSR-RELATED"/>
    <property type="match status" value="1"/>
</dbReference>
<keyword evidence="1" id="KW-0805">Transcription regulation</keyword>
<sequence>MSTDDVVTLRKEMDELVGTMCKAMNDPKRLMILYALREGPLSVGNIADLLESNQANISQHLAVLRERGLVESSRQGNSIFYSLRHPKIIDAIDTLRLVMQEEISRRTELYYSI</sequence>
<organism evidence="5 6">
    <name type="scientific">Ferrithrix thermotolerans DSM 19514</name>
    <dbReference type="NCBI Taxonomy" id="1121881"/>
    <lineage>
        <taxon>Bacteria</taxon>
        <taxon>Bacillati</taxon>
        <taxon>Actinomycetota</taxon>
        <taxon>Acidimicrobiia</taxon>
        <taxon>Acidimicrobiales</taxon>
        <taxon>Acidimicrobiaceae</taxon>
        <taxon>Ferrithrix</taxon>
    </lineage>
</organism>
<dbReference type="Proteomes" id="UP000184295">
    <property type="component" value="Unassembled WGS sequence"/>
</dbReference>
<dbReference type="CDD" id="cd00090">
    <property type="entry name" value="HTH_ARSR"/>
    <property type="match status" value="1"/>
</dbReference>
<feature type="domain" description="HTH arsR-type" evidence="4">
    <location>
        <begin position="9"/>
        <end position="103"/>
    </location>
</feature>
<keyword evidence="2" id="KW-0238">DNA-binding</keyword>
<evidence type="ECO:0000313" key="6">
    <source>
        <dbReference type="Proteomes" id="UP000184295"/>
    </source>
</evidence>
<dbReference type="EMBL" id="FQUL01000028">
    <property type="protein sequence ID" value="SHE83804.1"/>
    <property type="molecule type" value="Genomic_DNA"/>
</dbReference>
<dbReference type="InterPro" id="IPR036388">
    <property type="entry name" value="WH-like_DNA-bd_sf"/>
</dbReference>
<evidence type="ECO:0000313" key="5">
    <source>
        <dbReference type="EMBL" id="SHE83804.1"/>
    </source>
</evidence>
<evidence type="ECO:0000256" key="3">
    <source>
        <dbReference type="ARBA" id="ARBA00023163"/>
    </source>
</evidence>
<dbReference type="Gene3D" id="1.10.10.10">
    <property type="entry name" value="Winged helix-like DNA-binding domain superfamily/Winged helix DNA-binding domain"/>
    <property type="match status" value="1"/>
</dbReference>